<organism evidence="2 3">
    <name type="scientific">Enterobacter soli</name>
    <dbReference type="NCBI Taxonomy" id="885040"/>
    <lineage>
        <taxon>Bacteria</taxon>
        <taxon>Pseudomonadati</taxon>
        <taxon>Pseudomonadota</taxon>
        <taxon>Gammaproteobacteria</taxon>
        <taxon>Enterobacterales</taxon>
        <taxon>Enterobacteriaceae</taxon>
        <taxon>Enterobacter</taxon>
    </lineage>
</organism>
<dbReference type="PANTHER" id="PTHR33121">
    <property type="entry name" value="CYCLIC DI-GMP PHOSPHODIESTERASE PDEF"/>
    <property type="match status" value="1"/>
</dbReference>
<dbReference type="GO" id="GO:0071111">
    <property type="term" value="F:cyclic-guanylate-specific phosphodiesterase activity"/>
    <property type="evidence" value="ECO:0007669"/>
    <property type="project" value="InterPro"/>
</dbReference>
<dbReference type="PANTHER" id="PTHR33121:SF80">
    <property type="entry name" value="CYCLIC DI-GMP PHOSPHODIESTERASE PDEL"/>
    <property type="match status" value="1"/>
</dbReference>
<dbReference type="AlphaFoldDB" id="A0AAW8H9H2"/>
<evidence type="ECO:0000313" key="2">
    <source>
        <dbReference type="EMBL" id="MDQ2257589.1"/>
    </source>
</evidence>
<dbReference type="PROSITE" id="PS50883">
    <property type="entry name" value="EAL"/>
    <property type="match status" value="1"/>
</dbReference>
<comment type="caution">
    <text evidence="2">The sequence shown here is derived from an EMBL/GenBank/DDBJ whole genome shotgun (WGS) entry which is preliminary data.</text>
</comment>
<dbReference type="Gene3D" id="3.20.20.450">
    <property type="entry name" value="EAL domain"/>
    <property type="match status" value="1"/>
</dbReference>
<gene>
    <name evidence="2" type="ORF">RBJ67_15765</name>
</gene>
<accession>A0AAW8H9H2</accession>
<evidence type="ECO:0000259" key="1">
    <source>
        <dbReference type="PROSITE" id="PS50883"/>
    </source>
</evidence>
<reference evidence="2 3" key="1">
    <citation type="submission" date="2023-08" db="EMBL/GenBank/DDBJ databases">
        <authorList>
            <person name="Dale J."/>
        </authorList>
    </citation>
    <scope>NUCLEOTIDE SEQUENCE [LARGE SCALE GENOMIC DNA]</scope>
    <source>
        <strain evidence="2 3">2023EL-00788</strain>
    </source>
</reference>
<dbReference type="InterPro" id="IPR001633">
    <property type="entry name" value="EAL_dom"/>
</dbReference>
<dbReference type="Pfam" id="PF00563">
    <property type="entry name" value="EAL"/>
    <property type="match status" value="1"/>
</dbReference>
<dbReference type="EMBL" id="JAVDKS010000006">
    <property type="protein sequence ID" value="MDQ2257589.1"/>
    <property type="molecule type" value="Genomic_DNA"/>
</dbReference>
<dbReference type="CDD" id="cd01948">
    <property type="entry name" value="EAL"/>
    <property type="match status" value="1"/>
</dbReference>
<dbReference type="InterPro" id="IPR050706">
    <property type="entry name" value="Cyclic-di-GMP_PDE-like"/>
</dbReference>
<protein>
    <submittedName>
        <fullName evidence="2">EAL domain-containing protein</fullName>
    </submittedName>
</protein>
<dbReference type="InterPro" id="IPR035919">
    <property type="entry name" value="EAL_sf"/>
</dbReference>
<dbReference type="SUPFAM" id="SSF141868">
    <property type="entry name" value="EAL domain-like"/>
    <property type="match status" value="1"/>
</dbReference>
<evidence type="ECO:0000313" key="3">
    <source>
        <dbReference type="Proteomes" id="UP001225042"/>
    </source>
</evidence>
<dbReference type="RefSeq" id="WP_306683426.1">
    <property type="nucleotide sequence ID" value="NZ_JAVDKR010000005.1"/>
</dbReference>
<proteinExistence type="predicted"/>
<feature type="domain" description="EAL" evidence="1">
    <location>
        <begin position="24"/>
        <end position="277"/>
    </location>
</feature>
<dbReference type="SMART" id="SM00052">
    <property type="entry name" value="EAL"/>
    <property type="match status" value="1"/>
</dbReference>
<name>A0AAW8H9H2_9ENTR</name>
<sequence>MTTSTRRTPPLFSGIGALLSRVFAITPAGTLLDAIKQNQIVPFYQPFFDSQTGKIAGIEVLARWKHPLYGHISPDTFIPLAEKYNLIALLTHQLIQQVIVDLQHRVQFFPDGLYICLNLSAHNCLDPRFESDTVELLHKLDAGQVQVVIEITERHPLHFTPQLSEWFATLRKSNIAVALDDFGTGYSNLSYIHALAPEFIKIDKLFVSQIDENGDTRLVDSLIDLANKMQLRIIAEGVETQCQADYLRGKKIDFMQGYHFSRAVHIEELIRMTMLQKGHTTQ</sequence>
<keyword evidence="3" id="KW-1185">Reference proteome</keyword>
<dbReference type="Proteomes" id="UP001225042">
    <property type="component" value="Unassembled WGS sequence"/>
</dbReference>